<keyword evidence="2" id="KW-1185">Reference proteome</keyword>
<reference evidence="2" key="1">
    <citation type="submission" date="2016-10" db="EMBL/GenBank/DDBJ databases">
        <authorList>
            <person name="Varghese N."/>
            <person name="Submissions S."/>
        </authorList>
    </citation>
    <scope>NUCLEOTIDE SEQUENCE [LARGE SCALE GENOMIC DNA]</scope>
    <source>
        <strain evidence="2">M83</strain>
    </source>
</reference>
<dbReference type="RefSeq" id="WP_074520443.1">
    <property type="nucleotide sequence ID" value="NZ_FNHZ01000001.1"/>
</dbReference>
<sequence>MVIGGISTNISTTNVQSDVSVLMLRKQLDTVEQGGVDLTKMMEQSVNPEVGSNIDYSV</sequence>
<dbReference type="OrthoDB" id="1924973at2"/>
<dbReference type="AlphaFoldDB" id="A0A1G9SWM1"/>
<dbReference type="InterPro" id="IPR025906">
    <property type="entry name" value="YjfB_motility"/>
</dbReference>
<organism evidence="1 2">
    <name type="scientific">Lachnospira pectinoschiza</name>
    <dbReference type="NCBI Taxonomy" id="28052"/>
    <lineage>
        <taxon>Bacteria</taxon>
        <taxon>Bacillati</taxon>
        <taxon>Bacillota</taxon>
        <taxon>Clostridia</taxon>
        <taxon>Lachnospirales</taxon>
        <taxon>Lachnospiraceae</taxon>
        <taxon>Lachnospira</taxon>
    </lineage>
</organism>
<accession>A0A1G9SWM1</accession>
<dbReference type="Pfam" id="PF14070">
    <property type="entry name" value="YjfB_motility"/>
    <property type="match status" value="1"/>
</dbReference>
<name>A0A1G9SWM1_9FIRM</name>
<evidence type="ECO:0000313" key="2">
    <source>
        <dbReference type="Proteomes" id="UP000187651"/>
    </source>
</evidence>
<evidence type="ECO:0000313" key="1">
    <source>
        <dbReference type="EMBL" id="SDM39848.1"/>
    </source>
</evidence>
<dbReference type="EMBL" id="FNHZ01000001">
    <property type="protein sequence ID" value="SDM39848.1"/>
    <property type="molecule type" value="Genomic_DNA"/>
</dbReference>
<protein>
    <submittedName>
        <fullName evidence="1">Putative motility protein</fullName>
    </submittedName>
</protein>
<proteinExistence type="predicted"/>
<dbReference type="Proteomes" id="UP000187651">
    <property type="component" value="Unassembled WGS sequence"/>
</dbReference>
<gene>
    <name evidence="1" type="ORF">SAMN05216544_0123</name>
</gene>